<evidence type="ECO:0000256" key="4">
    <source>
        <dbReference type="HAMAP-Rule" id="MF_01201"/>
    </source>
</evidence>
<comment type="cofactor">
    <cofactor evidence="1 4">
        <name>pyridoxal 5'-phosphate</name>
        <dbReference type="ChEBI" id="CHEBI:597326"/>
    </cofactor>
</comment>
<dbReference type="EMBL" id="JBHSAS010000006">
    <property type="protein sequence ID" value="MFC4026486.1"/>
    <property type="molecule type" value="Genomic_DNA"/>
</dbReference>
<comment type="caution">
    <text evidence="6">The sequence shown here is derived from an EMBL/GenBank/DDBJ whole genome shotgun (WGS) entry which is preliminary data.</text>
</comment>
<dbReference type="CDD" id="cd00430">
    <property type="entry name" value="PLPDE_III_AR"/>
    <property type="match status" value="1"/>
</dbReference>
<dbReference type="InterPro" id="IPR001608">
    <property type="entry name" value="Ala_racemase_N"/>
</dbReference>
<keyword evidence="2 4" id="KW-0663">Pyridoxal phosphate</keyword>
<feature type="modified residue" description="N6-(pyridoxal phosphate)lysine" evidence="4">
    <location>
        <position position="38"/>
    </location>
</feature>
<dbReference type="PANTHER" id="PTHR30511:SF0">
    <property type="entry name" value="ALANINE RACEMASE, CATABOLIC-RELATED"/>
    <property type="match status" value="1"/>
</dbReference>
<evidence type="ECO:0000256" key="3">
    <source>
        <dbReference type="ARBA" id="ARBA00023235"/>
    </source>
</evidence>
<feature type="binding site" evidence="4">
    <location>
        <position position="313"/>
    </location>
    <ligand>
        <name>substrate</name>
    </ligand>
</feature>
<feature type="binding site" evidence="4">
    <location>
        <position position="136"/>
    </location>
    <ligand>
        <name>substrate</name>
    </ligand>
</feature>
<gene>
    <name evidence="6" type="primary">alr</name>
    <name evidence="6" type="ORF">ACFOS1_03655</name>
</gene>
<name>A0ABV8H5K7_9FLAO</name>
<comment type="catalytic activity">
    <reaction evidence="4">
        <text>L-alanine = D-alanine</text>
        <dbReference type="Rhea" id="RHEA:20249"/>
        <dbReference type="ChEBI" id="CHEBI:57416"/>
        <dbReference type="ChEBI" id="CHEBI:57972"/>
        <dbReference type="EC" id="5.1.1.1"/>
    </reaction>
</comment>
<feature type="active site" description="Proton acceptor; specific for L-alanine" evidence="4">
    <location>
        <position position="264"/>
    </location>
</feature>
<evidence type="ECO:0000259" key="5">
    <source>
        <dbReference type="SMART" id="SM01005"/>
    </source>
</evidence>
<dbReference type="EC" id="5.1.1.1" evidence="4"/>
<dbReference type="InterPro" id="IPR000821">
    <property type="entry name" value="Ala_racemase"/>
</dbReference>
<comment type="similarity">
    <text evidence="4">Belongs to the alanine racemase family.</text>
</comment>
<evidence type="ECO:0000256" key="1">
    <source>
        <dbReference type="ARBA" id="ARBA00001933"/>
    </source>
</evidence>
<dbReference type="SUPFAM" id="SSF51419">
    <property type="entry name" value="PLP-binding barrel"/>
    <property type="match status" value="1"/>
</dbReference>
<dbReference type="SMART" id="SM01005">
    <property type="entry name" value="Ala_racemase_C"/>
    <property type="match status" value="1"/>
</dbReference>
<dbReference type="InterPro" id="IPR009006">
    <property type="entry name" value="Ala_racemase/Decarboxylase_C"/>
</dbReference>
<dbReference type="InterPro" id="IPR029066">
    <property type="entry name" value="PLP-binding_barrel"/>
</dbReference>
<evidence type="ECO:0000313" key="7">
    <source>
        <dbReference type="Proteomes" id="UP001595793"/>
    </source>
</evidence>
<evidence type="ECO:0000313" key="6">
    <source>
        <dbReference type="EMBL" id="MFC4026486.1"/>
    </source>
</evidence>
<dbReference type="SUPFAM" id="SSF50621">
    <property type="entry name" value="Alanine racemase C-terminal domain-like"/>
    <property type="match status" value="1"/>
</dbReference>
<comment type="function">
    <text evidence="4">Catalyzes the interconversion of L-alanine and D-alanine. May also act on other amino acids.</text>
</comment>
<keyword evidence="3 4" id="KW-0413">Isomerase</keyword>
<comment type="pathway">
    <text evidence="4">Amino-acid biosynthesis; D-alanine biosynthesis; D-alanine from L-alanine: step 1/1.</text>
</comment>
<dbReference type="Proteomes" id="UP001595793">
    <property type="component" value="Unassembled WGS sequence"/>
</dbReference>
<protein>
    <recommendedName>
        <fullName evidence="4">Alanine racemase</fullName>
        <ecNumber evidence="4">5.1.1.1</ecNumber>
    </recommendedName>
</protein>
<dbReference type="InterPro" id="IPR011079">
    <property type="entry name" value="Ala_racemase_C"/>
</dbReference>
<dbReference type="GO" id="GO:0008784">
    <property type="term" value="F:alanine racemase activity"/>
    <property type="evidence" value="ECO:0007669"/>
    <property type="project" value="UniProtKB-EC"/>
</dbReference>
<dbReference type="Gene3D" id="2.40.37.10">
    <property type="entry name" value="Lyase, Ornithine Decarboxylase, Chain A, domain 1"/>
    <property type="match status" value="1"/>
</dbReference>
<dbReference type="Gene3D" id="3.20.20.10">
    <property type="entry name" value="Alanine racemase"/>
    <property type="match status" value="1"/>
</dbReference>
<feature type="domain" description="Alanine racemase C-terminal" evidence="5">
    <location>
        <begin position="243"/>
        <end position="367"/>
    </location>
</feature>
<accession>A0ABV8H5K7</accession>
<dbReference type="NCBIfam" id="TIGR00492">
    <property type="entry name" value="alr"/>
    <property type="match status" value="1"/>
</dbReference>
<dbReference type="PRINTS" id="PR00992">
    <property type="entry name" value="ALARACEMASE"/>
</dbReference>
<dbReference type="PANTHER" id="PTHR30511">
    <property type="entry name" value="ALANINE RACEMASE"/>
    <property type="match status" value="1"/>
</dbReference>
<reference evidence="7" key="1">
    <citation type="journal article" date="2019" name="Int. J. Syst. Evol. Microbiol.">
        <title>The Global Catalogue of Microorganisms (GCM) 10K type strain sequencing project: providing services to taxonomists for standard genome sequencing and annotation.</title>
        <authorList>
            <consortium name="The Broad Institute Genomics Platform"/>
            <consortium name="The Broad Institute Genome Sequencing Center for Infectious Disease"/>
            <person name="Wu L."/>
            <person name="Ma J."/>
        </authorList>
    </citation>
    <scope>NUCLEOTIDE SEQUENCE [LARGE SCALE GENOMIC DNA]</scope>
    <source>
        <strain evidence="7">CECT 9128</strain>
    </source>
</reference>
<dbReference type="HAMAP" id="MF_01201">
    <property type="entry name" value="Ala_racemase"/>
    <property type="match status" value="1"/>
</dbReference>
<keyword evidence="7" id="KW-1185">Reference proteome</keyword>
<sequence length="368" mass="40717">MPKAQETILEIDLNSLEHNYQYLRSKITPGIKMLGVVKAFAYGSDSVAIAKRLEKIGVDHFAVAYTKEGETIRVGGITKPVLVLHPQTHSFKTLIDHCLTPSLYSLHILKEFIVTAEKLNLEDYAVHININTGLNRLGFDPADIDEVISVFQNTSAIKLVGMYSHLAASEDMALRDFTKSQIVNFIATSEKIIAAFDHKIIRHLCNTSGILNYPEASFDMVRSGIGLYGYGNSTKHDSNLKPVATLKTIISQIHRIKEGESVGYNRGYIAKRDTTTATLPLGHADGISRIYGKEKTSVLINGKEAPIIGNVCMDMLMVDVTDINCKEGDEAIFFGKERSAEKFANKAGTISYELVTAISQRVKRHIIE</sequence>
<evidence type="ECO:0000256" key="2">
    <source>
        <dbReference type="ARBA" id="ARBA00022898"/>
    </source>
</evidence>
<dbReference type="Pfam" id="PF00842">
    <property type="entry name" value="Ala_racemase_C"/>
    <property type="match status" value="1"/>
</dbReference>
<feature type="active site" description="Proton acceptor; specific for D-alanine" evidence="4">
    <location>
        <position position="38"/>
    </location>
</feature>
<dbReference type="RefSeq" id="WP_290236158.1">
    <property type="nucleotide sequence ID" value="NZ_JAUFPZ010000002.1"/>
</dbReference>
<organism evidence="6 7">
    <name type="scientific">Zunongwangia endophytica</name>
    <dbReference type="NCBI Taxonomy" id="1808945"/>
    <lineage>
        <taxon>Bacteria</taxon>
        <taxon>Pseudomonadati</taxon>
        <taxon>Bacteroidota</taxon>
        <taxon>Flavobacteriia</taxon>
        <taxon>Flavobacteriales</taxon>
        <taxon>Flavobacteriaceae</taxon>
        <taxon>Zunongwangia</taxon>
    </lineage>
</organism>
<proteinExistence type="inferred from homology"/>
<dbReference type="Pfam" id="PF01168">
    <property type="entry name" value="Ala_racemase_N"/>
    <property type="match status" value="1"/>
</dbReference>